<evidence type="ECO:0000256" key="1">
    <source>
        <dbReference type="SAM" id="SignalP"/>
    </source>
</evidence>
<keyword evidence="3" id="KW-1185">Reference proteome</keyword>
<dbReference type="InterPro" id="IPR009030">
    <property type="entry name" value="Growth_fac_rcpt_cys_sf"/>
</dbReference>
<protein>
    <submittedName>
        <fullName evidence="2">Uncharacterized protein</fullName>
    </submittedName>
</protein>
<comment type="caution">
    <text evidence="2">The sequence shown here is derived from an EMBL/GenBank/DDBJ whole genome shotgun (WGS) entry which is preliminary data.</text>
</comment>
<proteinExistence type="predicted"/>
<organism evidence="2 3">
    <name type="scientific">Parnassius mnemosyne</name>
    <name type="common">clouded apollo</name>
    <dbReference type="NCBI Taxonomy" id="213953"/>
    <lineage>
        <taxon>Eukaryota</taxon>
        <taxon>Metazoa</taxon>
        <taxon>Ecdysozoa</taxon>
        <taxon>Arthropoda</taxon>
        <taxon>Hexapoda</taxon>
        <taxon>Insecta</taxon>
        <taxon>Pterygota</taxon>
        <taxon>Neoptera</taxon>
        <taxon>Endopterygota</taxon>
        <taxon>Lepidoptera</taxon>
        <taxon>Glossata</taxon>
        <taxon>Ditrysia</taxon>
        <taxon>Papilionoidea</taxon>
        <taxon>Papilionidae</taxon>
        <taxon>Parnassiinae</taxon>
        <taxon>Parnassini</taxon>
        <taxon>Parnassius</taxon>
        <taxon>Driopa</taxon>
    </lineage>
</organism>
<evidence type="ECO:0000313" key="2">
    <source>
        <dbReference type="EMBL" id="CAK1581854.1"/>
    </source>
</evidence>
<feature type="chain" id="PRO_5043314872" evidence="1">
    <location>
        <begin position="17"/>
        <end position="182"/>
    </location>
</feature>
<name>A0AAV1KHQ9_9NEOP</name>
<feature type="signal peptide" evidence="1">
    <location>
        <begin position="1"/>
        <end position="16"/>
    </location>
</feature>
<accession>A0AAV1KHQ9</accession>
<reference evidence="2 3" key="1">
    <citation type="submission" date="2023-11" db="EMBL/GenBank/DDBJ databases">
        <authorList>
            <person name="Hedman E."/>
            <person name="Englund M."/>
            <person name="Stromberg M."/>
            <person name="Nyberg Akerstrom W."/>
            <person name="Nylinder S."/>
            <person name="Jareborg N."/>
            <person name="Kallberg Y."/>
            <person name="Kronander E."/>
        </authorList>
    </citation>
    <scope>NUCLEOTIDE SEQUENCE [LARGE SCALE GENOMIC DNA]</scope>
</reference>
<sequence length="182" mass="20478">MYYVAKLLAIVSLAYAQPKIQNVPHNMVTVPTNCPEGQQLINGVCRDVWRLDPSNPLMMVAEEVIQSNKDKAPLNMVTVPTNCPEGQQLVNGVCRDIWKLKATSPIPFMAKGTENRMFADIGERIRSAITYQREKRQVAFDAEEALQWMDSTNIDRNIISIPNQCPLGYKPDALGICRPIFD</sequence>
<dbReference type="AlphaFoldDB" id="A0AAV1KHQ9"/>
<dbReference type="SUPFAM" id="SSF57184">
    <property type="entry name" value="Growth factor receptor domain"/>
    <property type="match status" value="1"/>
</dbReference>
<dbReference type="Proteomes" id="UP001314205">
    <property type="component" value="Unassembled WGS sequence"/>
</dbReference>
<keyword evidence="1" id="KW-0732">Signal</keyword>
<evidence type="ECO:0000313" key="3">
    <source>
        <dbReference type="Proteomes" id="UP001314205"/>
    </source>
</evidence>
<dbReference type="EMBL" id="CAVLGL010000035">
    <property type="protein sequence ID" value="CAK1581854.1"/>
    <property type="molecule type" value="Genomic_DNA"/>
</dbReference>
<gene>
    <name evidence="2" type="ORF">PARMNEM_LOCUS3469</name>
</gene>